<dbReference type="EMBL" id="DTCK01000034">
    <property type="protein sequence ID" value="HGQ35976.1"/>
    <property type="molecule type" value="Genomic_DNA"/>
</dbReference>
<dbReference type="EMBL" id="DTBD01000025">
    <property type="protein sequence ID" value="HGQ64323.1"/>
    <property type="molecule type" value="Genomic_DNA"/>
</dbReference>
<evidence type="ECO:0000313" key="2">
    <source>
        <dbReference type="EMBL" id="HGQ35976.1"/>
    </source>
</evidence>
<protein>
    <recommendedName>
        <fullName evidence="1">Gins15 C-terminal domain-containing protein</fullName>
    </recommendedName>
</protein>
<dbReference type="InterPro" id="IPR059062">
    <property type="entry name" value="Gins15_C"/>
</dbReference>
<feature type="domain" description="Gins15 C-terminal" evidence="1">
    <location>
        <begin position="117"/>
        <end position="162"/>
    </location>
</feature>
<proteinExistence type="predicted"/>
<evidence type="ECO:0000259" key="1">
    <source>
        <dbReference type="Pfam" id="PF25865"/>
    </source>
</evidence>
<evidence type="ECO:0000313" key="3">
    <source>
        <dbReference type="EMBL" id="HGQ64323.1"/>
    </source>
</evidence>
<organism evidence="3">
    <name type="scientific">Ignisphaera aggregans</name>
    <dbReference type="NCBI Taxonomy" id="334771"/>
    <lineage>
        <taxon>Archaea</taxon>
        <taxon>Thermoproteota</taxon>
        <taxon>Thermoprotei</taxon>
        <taxon>Desulfurococcales</taxon>
        <taxon>Desulfurococcaceae</taxon>
        <taxon>Ignisphaera</taxon>
    </lineage>
</organism>
<dbReference type="AlphaFoldDB" id="A0A7C4NJJ2"/>
<comment type="caution">
    <text evidence="3">The sequence shown here is derived from an EMBL/GenBank/DDBJ whole genome shotgun (WGS) entry which is preliminary data.</text>
</comment>
<accession>A0A7C4NJJ2</accession>
<reference evidence="3" key="1">
    <citation type="journal article" date="2020" name="mSystems">
        <title>Genome- and Community-Level Interaction Insights into Carbon Utilization and Element Cycling Functions of Hydrothermarchaeota in Hydrothermal Sediment.</title>
        <authorList>
            <person name="Zhou Z."/>
            <person name="Liu Y."/>
            <person name="Xu W."/>
            <person name="Pan J."/>
            <person name="Luo Z.H."/>
            <person name="Li M."/>
        </authorList>
    </citation>
    <scope>NUCLEOTIDE SEQUENCE [LARGE SCALE GENOMIC DNA]</scope>
    <source>
        <strain evidence="3">SpSt-637</strain>
        <strain evidence="2">SpSt-667</strain>
    </source>
</reference>
<dbReference type="Pfam" id="PF25865">
    <property type="entry name" value="Gins15_C"/>
    <property type="match status" value="1"/>
</dbReference>
<gene>
    <name evidence="3" type="ORF">ENU08_03670</name>
    <name evidence="2" type="ORF">ENU41_04790</name>
</gene>
<sequence>MSEHSMDKLYKLIEYVLLNEEINAEEILRGLIDVNALAITLNSWCLSNAQDQLYGVICSRSCNVLDEVVSTILRYLISKQLDEKVKLGNDMVSKILTIVVGVVDAIRYIVENSLIIQEEKVLCKIKKPITIADKIVERGYITVLPINLAAVLTVLGYVEPLRVQIPLFPKS</sequence>
<name>A0A7C4NJJ2_9CREN</name>